<dbReference type="InterPro" id="IPR007831">
    <property type="entry name" value="T2SS_GspE_N"/>
</dbReference>
<dbReference type="RefSeq" id="WP_144871073.1">
    <property type="nucleotide sequence ID" value="NZ_LR213922.1"/>
</dbReference>
<name>A0A563VN91_9CYAN</name>
<protein>
    <submittedName>
        <fullName evidence="2">Type II secretory pathway, ATPase PulE/Tfp pilus assembly pathway, ATPase PilB</fullName>
    </submittedName>
</protein>
<feature type="domain" description="Type II secretion system protein GspE N-terminal" evidence="1">
    <location>
        <begin position="14"/>
        <end position="62"/>
    </location>
</feature>
<accession>A0A563VN91</accession>
<gene>
    <name evidence="2" type="ORF">H1P_1710012</name>
</gene>
<organism evidence="2 3">
    <name type="scientific">Hyella patelloides LEGE 07179</name>
    <dbReference type="NCBI Taxonomy" id="945734"/>
    <lineage>
        <taxon>Bacteria</taxon>
        <taxon>Bacillati</taxon>
        <taxon>Cyanobacteriota</taxon>
        <taxon>Cyanophyceae</taxon>
        <taxon>Pleurocapsales</taxon>
        <taxon>Hyellaceae</taxon>
        <taxon>Hyella</taxon>
    </lineage>
</organism>
<sequence length="432" mass="48714">MSQFDSLYKMIADYEAVFNLIDSVFSLECCLHYQILPLELSDNHLVLGMVDPKDKKTIQHIQPLISSLDYSFHTQAIDAQTHQLVLAAYLKKGNPSNSSSNNSIQPSKLTTTSATLIDLPEEAKSNSSLNNSATLIDLPEEAKSNSSLNNSATLIDLPEEAKSNSSLNNSATLIDLPEQQEATPSAKELYERPTFIVNNKQEKITNKEEQSQIFFSEPQINNVEVTNNTSICTHKKSEQNIHLALKANYSASPLESLINLPPESLWQELLSRIVSKGIGRLYLQQHHNYGRILCCQDGIVQSSLDKVPLALFEEIIKEIKMMAKLPLTKLKKAQKVALQRYYNHERVLLRIEFLIGKLGEEITLQVLRGQALKFYEQSQADKTLDQAIYLAQKLEKSLKKIRRCQNSANVGDLSTLKAIMRQVEKQLNLLEF</sequence>
<dbReference type="OrthoDB" id="503913at2"/>
<dbReference type="Pfam" id="PF05157">
    <property type="entry name" value="MshEN"/>
    <property type="match status" value="1"/>
</dbReference>
<reference evidence="2 3" key="1">
    <citation type="submission" date="2019-01" db="EMBL/GenBank/DDBJ databases">
        <authorList>
            <person name="Brito A."/>
        </authorList>
    </citation>
    <scope>NUCLEOTIDE SEQUENCE [LARGE SCALE GENOMIC DNA]</scope>
    <source>
        <strain evidence="2">1</strain>
    </source>
</reference>
<proteinExistence type="predicted"/>
<dbReference type="EMBL" id="CAACVJ010000081">
    <property type="protein sequence ID" value="VEP12920.1"/>
    <property type="molecule type" value="Genomic_DNA"/>
</dbReference>
<dbReference type="InterPro" id="IPR037257">
    <property type="entry name" value="T2SS_E_N_sf"/>
</dbReference>
<evidence type="ECO:0000259" key="1">
    <source>
        <dbReference type="Pfam" id="PF05157"/>
    </source>
</evidence>
<dbReference type="SUPFAM" id="SSF160246">
    <property type="entry name" value="EspE N-terminal domain-like"/>
    <property type="match status" value="1"/>
</dbReference>
<keyword evidence="3" id="KW-1185">Reference proteome</keyword>
<dbReference type="Proteomes" id="UP000320055">
    <property type="component" value="Unassembled WGS sequence"/>
</dbReference>
<evidence type="ECO:0000313" key="3">
    <source>
        <dbReference type="Proteomes" id="UP000320055"/>
    </source>
</evidence>
<evidence type="ECO:0000313" key="2">
    <source>
        <dbReference type="EMBL" id="VEP12920.1"/>
    </source>
</evidence>
<dbReference type="Gene3D" id="3.30.450.90">
    <property type="match status" value="1"/>
</dbReference>
<dbReference type="AlphaFoldDB" id="A0A563VN91"/>